<comment type="caution">
    <text evidence="6">The sequence shown here is derived from an EMBL/GenBank/DDBJ whole genome shotgun (WGS) entry which is preliminary data.</text>
</comment>
<evidence type="ECO:0000313" key="6">
    <source>
        <dbReference type="EMBL" id="CAF1495940.1"/>
    </source>
</evidence>
<dbReference type="Pfam" id="PF04577">
    <property type="entry name" value="Glyco_transf_61"/>
    <property type="match status" value="2"/>
</dbReference>
<keyword evidence="1" id="KW-0328">Glycosyltransferase</keyword>
<dbReference type="PANTHER" id="PTHR20961">
    <property type="entry name" value="GLYCOSYLTRANSFERASE"/>
    <property type="match status" value="1"/>
</dbReference>
<dbReference type="AlphaFoldDB" id="A0A815SX10"/>
<reference evidence="6" key="1">
    <citation type="submission" date="2021-02" db="EMBL/GenBank/DDBJ databases">
        <authorList>
            <person name="Nowell W R."/>
        </authorList>
    </citation>
    <scope>NUCLEOTIDE SEQUENCE</scope>
</reference>
<evidence type="ECO:0000313" key="7">
    <source>
        <dbReference type="Proteomes" id="UP000663891"/>
    </source>
</evidence>
<dbReference type="Proteomes" id="UP000663891">
    <property type="component" value="Unassembled WGS sequence"/>
</dbReference>
<keyword evidence="4" id="KW-0812">Transmembrane</keyword>
<dbReference type="InterPro" id="IPR049625">
    <property type="entry name" value="Glyco_transf_61_cat"/>
</dbReference>
<evidence type="ECO:0000256" key="2">
    <source>
        <dbReference type="ARBA" id="ARBA00022679"/>
    </source>
</evidence>
<evidence type="ECO:0000256" key="1">
    <source>
        <dbReference type="ARBA" id="ARBA00022676"/>
    </source>
</evidence>
<proteinExistence type="predicted"/>
<keyword evidence="4" id="KW-0472">Membrane</keyword>
<name>A0A815SX10_9BILA</name>
<dbReference type="OrthoDB" id="529273at2759"/>
<feature type="domain" description="Glycosyltransferase 61 catalytic" evidence="5">
    <location>
        <begin position="427"/>
        <end position="617"/>
    </location>
</feature>
<evidence type="ECO:0000259" key="5">
    <source>
        <dbReference type="Pfam" id="PF04577"/>
    </source>
</evidence>
<dbReference type="InterPro" id="IPR007657">
    <property type="entry name" value="Glycosyltransferase_61"/>
</dbReference>
<dbReference type="EMBL" id="CAJNON010001998">
    <property type="protein sequence ID" value="CAF1495940.1"/>
    <property type="molecule type" value="Genomic_DNA"/>
</dbReference>
<dbReference type="GO" id="GO:0016757">
    <property type="term" value="F:glycosyltransferase activity"/>
    <property type="evidence" value="ECO:0007669"/>
    <property type="project" value="UniProtKB-KW"/>
</dbReference>
<evidence type="ECO:0000256" key="4">
    <source>
        <dbReference type="SAM" id="Phobius"/>
    </source>
</evidence>
<feature type="transmembrane region" description="Helical" evidence="4">
    <location>
        <begin position="7"/>
        <end position="26"/>
    </location>
</feature>
<feature type="domain" description="Glycosyltransferase 61 catalytic" evidence="5">
    <location>
        <begin position="167"/>
        <end position="357"/>
    </location>
</feature>
<protein>
    <recommendedName>
        <fullName evidence="5">Glycosyltransferase 61 catalytic domain-containing protein</fullName>
    </recommendedName>
</protein>
<accession>A0A815SX10</accession>
<sequence length="687" mass="79159">MNFRRFRLFKLIVIFICMYIVINLLYRSLLDSKTSSSMNENDNIPLILKSTENNVDQISYSLQPFYIRLPNFSDDEAKNWFYNSTYYKLNSKKCPQGLCEEKGILFDDVKEHLSVNVFLVKNGLYINDGCGYNYGTTAVKRTFVSANETTVIYDKAIIYTVPDGWAFQHFLDGIGPKLAHSKSYLQKYPDAKVIILQGMRFDRSVQEIWSMLGVEDSDRIIHYTPNMKVGAHLLINPCLTPGIHPRLWQDTRSMYWSISGISNRKNEVKRKNLIYIQRTSTNARNGARLILNEEPLIKILRDYCLKNSLNYIQYDHSKDTDHIRSRIELFYNAKIIIGVHSGALSNMNFAQSGTTVIEIMPYRQETSILPMTCSMFRPEDLKACAGYILFTQAQLLNHSYWILPNVVNAQGNMNLTIIYTVPDGWAFQHFLDGIGPKLAHSKSYLQEYPDAKVIILQGMRFDRSVQEIWSMLGVEDSERIIHYTPSMKVGARLLINPCLTPGIHPRLWQDARSMYWSISGISNRKNEVKRKNLIYIQRTSTNAVNGARLILNEEPLIKILRDYCLKNSLNYVQYDHSKDTDHIRTRIELFYNAKIIIGVHSGALSNMNFAQSGTTIIEIMPYRQESSVLPITCSMFRPDDIKACAGYILYTQAQLLNQSYWILPNVVNAKGNINLNISRVEKLFDKI</sequence>
<organism evidence="6 7">
    <name type="scientific">Adineta steineri</name>
    <dbReference type="NCBI Taxonomy" id="433720"/>
    <lineage>
        <taxon>Eukaryota</taxon>
        <taxon>Metazoa</taxon>
        <taxon>Spiralia</taxon>
        <taxon>Gnathifera</taxon>
        <taxon>Rotifera</taxon>
        <taxon>Eurotatoria</taxon>
        <taxon>Bdelloidea</taxon>
        <taxon>Adinetida</taxon>
        <taxon>Adinetidae</taxon>
        <taxon>Adineta</taxon>
    </lineage>
</organism>
<keyword evidence="2" id="KW-0808">Transferase</keyword>
<evidence type="ECO:0000256" key="3">
    <source>
        <dbReference type="ARBA" id="ARBA00023180"/>
    </source>
</evidence>
<keyword evidence="4" id="KW-1133">Transmembrane helix</keyword>
<keyword evidence="3" id="KW-0325">Glycoprotein</keyword>
<gene>
    <name evidence="6" type="ORF">VCS650_LOCUS41970</name>
</gene>